<accession>A0A7V4UBM4</accession>
<feature type="domain" description="DAGKc" evidence="1">
    <location>
        <begin position="2"/>
        <end position="52"/>
    </location>
</feature>
<evidence type="ECO:0000259" key="1">
    <source>
        <dbReference type="Pfam" id="PF00781"/>
    </source>
</evidence>
<dbReference type="Gene3D" id="3.40.50.10330">
    <property type="entry name" value="Probable inorganic polyphosphate/atp-NAD kinase, domain 1"/>
    <property type="match status" value="1"/>
</dbReference>
<evidence type="ECO:0000313" key="2">
    <source>
        <dbReference type="EMBL" id="HGY54082.1"/>
    </source>
</evidence>
<dbReference type="Proteomes" id="UP000885779">
    <property type="component" value="Unassembled WGS sequence"/>
</dbReference>
<dbReference type="EMBL" id="DRQG01000003">
    <property type="protein sequence ID" value="HGY54082.1"/>
    <property type="molecule type" value="Genomic_DNA"/>
</dbReference>
<dbReference type="InterPro" id="IPR001206">
    <property type="entry name" value="Diacylglycerol_kinase_cat_dom"/>
</dbReference>
<dbReference type="AlphaFoldDB" id="A0A7V4UBM4"/>
<feature type="non-terminal residue" evidence="2">
    <location>
        <position position="53"/>
    </location>
</feature>
<keyword evidence="2" id="KW-0808">Transferase</keyword>
<dbReference type="GO" id="GO:0016301">
    <property type="term" value="F:kinase activity"/>
    <property type="evidence" value="ECO:0007669"/>
    <property type="project" value="UniProtKB-KW"/>
</dbReference>
<gene>
    <name evidence="2" type="ORF">ENK44_00125</name>
</gene>
<sequence length="53" mass="6023">MKLLIIYNPNAANGRAKKLIPKIEKAFTDKQATLDFLFTQYRGHGTELTKQVS</sequence>
<name>A0A7V4UBM4_CALAY</name>
<dbReference type="Pfam" id="PF00781">
    <property type="entry name" value="DAGK_cat"/>
    <property type="match status" value="1"/>
</dbReference>
<keyword evidence="2" id="KW-0418">Kinase</keyword>
<reference evidence="2" key="1">
    <citation type="journal article" date="2020" name="mSystems">
        <title>Genome- and Community-Level Interaction Insights into Carbon Utilization and Element Cycling Functions of Hydrothermarchaeota in Hydrothermal Sediment.</title>
        <authorList>
            <person name="Zhou Z."/>
            <person name="Liu Y."/>
            <person name="Xu W."/>
            <person name="Pan J."/>
            <person name="Luo Z.H."/>
            <person name="Li M."/>
        </authorList>
    </citation>
    <scope>NUCLEOTIDE SEQUENCE [LARGE SCALE GENOMIC DNA]</scope>
    <source>
        <strain evidence="2">HyVt-577</strain>
    </source>
</reference>
<protein>
    <submittedName>
        <fullName evidence="2">Diacylglycerol kinase family lipid kinase</fullName>
    </submittedName>
</protein>
<dbReference type="SUPFAM" id="SSF111331">
    <property type="entry name" value="NAD kinase/diacylglycerol kinase-like"/>
    <property type="match status" value="1"/>
</dbReference>
<organism evidence="2">
    <name type="scientific">Caldithrix abyssi</name>
    <dbReference type="NCBI Taxonomy" id="187145"/>
    <lineage>
        <taxon>Bacteria</taxon>
        <taxon>Pseudomonadati</taxon>
        <taxon>Calditrichota</taxon>
        <taxon>Calditrichia</taxon>
        <taxon>Calditrichales</taxon>
        <taxon>Calditrichaceae</taxon>
        <taxon>Caldithrix</taxon>
    </lineage>
</organism>
<comment type="caution">
    <text evidence="2">The sequence shown here is derived from an EMBL/GenBank/DDBJ whole genome shotgun (WGS) entry which is preliminary data.</text>
</comment>
<dbReference type="InterPro" id="IPR016064">
    <property type="entry name" value="NAD/diacylglycerol_kinase_sf"/>
</dbReference>
<proteinExistence type="predicted"/>
<dbReference type="InterPro" id="IPR017438">
    <property type="entry name" value="ATP-NAD_kinase_N"/>
</dbReference>